<evidence type="ECO:0000313" key="2">
    <source>
        <dbReference type="EMBL" id="KAH0218357.1"/>
    </source>
</evidence>
<reference evidence="2" key="1">
    <citation type="journal article" date="2021" name="J Fungi (Basel)">
        <title>Virulence traits and population genomics of the black yeast Aureobasidium melanogenum.</title>
        <authorList>
            <person name="Cernosa A."/>
            <person name="Sun X."/>
            <person name="Gostincar C."/>
            <person name="Fang C."/>
            <person name="Gunde-Cimerman N."/>
            <person name="Song Z."/>
        </authorList>
    </citation>
    <scope>NUCLEOTIDE SEQUENCE</scope>
    <source>
        <strain evidence="2">EXF-8016</strain>
    </source>
</reference>
<feature type="region of interest" description="Disordered" evidence="1">
    <location>
        <begin position="72"/>
        <end position="99"/>
    </location>
</feature>
<evidence type="ECO:0000313" key="3">
    <source>
        <dbReference type="Proteomes" id="UP000767238"/>
    </source>
</evidence>
<sequence>MTEIQGLREQILANLDYIEFAKPTSNLNIIVEDVDLLCYNAVIFDKALDEMLAATCLMIRLRREHPQDWRQRFGGGVWNEDSSQSPPRDGSSRNRAVSEESYVPLRKRMRMASAMEPESQDEPSIAGFPRLPSVLAAGPRTAIEEDLLLMPSIGDARLAAAACASLPPQVSDNAKKLLYELITYPQCPMAHKGVCLLDLMRETGIEYHSLEIWGKELEEADKAYHIPWARATWEPKYLPYAITL</sequence>
<dbReference type="Proteomes" id="UP000767238">
    <property type="component" value="Unassembled WGS sequence"/>
</dbReference>
<reference evidence="2" key="2">
    <citation type="submission" date="2021-08" db="EMBL/GenBank/DDBJ databases">
        <authorList>
            <person name="Gostincar C."/>
            <person name="Sun X."/>
            <person name="Song Z."/>
            <person name="Gunde-Cimerman N."/>
        </authorList>
    </citation>
    <scope>NUCLEOTIDE SEQUENCE</scope>
    <source>
        <strain evidence="2">EXF-8016</strain>
    </source>
</reference>
<gene>
    <name evidence="2" type="ORF">KCV03_g6521</name>
</gene>
<name>A0A9P8GDJ5_AURME</name>
<protein>
    <submittedName>
        <fullName evidence="2">Uncharacterized protein</fullName>
    </submittedName>
</protein>
<accession>A0A9P8GDJ5</accession>
<proteinExistence type="predicted"/>
<evidence type="ECO:0000256" key="1">
    <source>
        <dbReference type="SAM" id="MobiDB-lite"/>
    </source>
</evidence>
<comment type="caution">
    <text evidence="2">The sequence shown here is derived from an EMBL/GenBank/DDBJ whole genome shotgun (WGS) entry which is preliminary data.</text>
</comment>
<dbReference type="EMBL" id="JAHFYH010000049">
    <property type="protein sequence ID" value="KAH0218357.1"/>
    <property type="molecule type" value="Genomic_DNA"/>
</dbReference>
<feature type="non-terminal residue" evidence="2">
    <location>
        <position position="1"/>
    </location>
</feature>
<dbReference type="OrthoDB" id="3888555at2759"/>
<dbReference type="AlphaFoldDB" id="A0A9P8GDJ5"/>
<organism evidence="2 3">
    <name type="scientific">Aureobasidium melanogenum</name>
    <name type="common">Aureobasidium pullulans var. melanogenum</name>
    <dbReference type="NCBI Taxonomy" id="46634"/>
    <lineage>
        <taxon>Eukaryota</taxon>
        <taxon>Fungi</taxon>
        <taxon>Dikarya</taxon>
        <taxon>Ascomycota</taxon>
        <taxon>Pezizomycotina</taxon>
        <taxon>Dothideomycetes</taxon>
        <taxon>Dothideomycetidae</taxon>
        <taxon>Dothideales</taxon>
        <taxon>Saccotheciaceae</taxon>
        <taxon>Aureobasidium</taxon>
    </lineage>
</organism>